<feature type="transmembrane region" description="Helical" evidence="5">
    <location>
        <begin position="50"/>
        <end position="69"/>
    </location>
</feature>
<sequence>MNRSVSSLKPKIAYGLFDWASSPVPTLHATFVFAVYYISAVSPENGSAEWAWMNSLASVTIAVICPIMGASADRNANRKTWLGIMMAIGVVATSMLWWVEPDPGWMWQALILSFVSIVAMESLFTFYNALLSSVTTNERIGSISGYSWAAGYAGSILC</sequence>
<evidence type="ECO:0008006" key="7">
    <source>
        <dbReference type="Google" id="ProtNLM"/>
    </source>
</evidence>
<accession>A0A382SKJ5</accession>
<dbReference type="InterPro" id="IPR036259">
    <property type="entry name" value="MFS_trans_sf"/>
</dbReference>
<feature type="transmembrane region" description="Helical" evidence="5">
    <location>
        <begin position="12"/>
        <end position="38"/>
    </location>
</feature>
<name>A0A382SKJ5_9ZZZZ</name>
<comment type="subcellular location">
    <subcellularLocation>
        <location evidence="1">Endomembrane system</location>
        <topology evidence="1">Multi-pass membrane protein</topology>
    </subcellularLocation>
</comment>
<protein>
    <recommendedName>
        <fullName evidence="7">Major facilitator superfamily (MFS) profile domain-containing protein</fullName>
    </recommendedName>
</protein>
<dbReference type="InterPro" id="IPR011701">
    <property type="entry name" value="MFS"/>
</dbReference>
<evidence type="ECO:0000256" key="1">
    <source>
        <dbReference type="ARBA" id="ARBA00004127"/>
    </source>
</evidence>
<dbReference type="InterPro" id="IPR050495">
    <property type="entry name" value="ATG22/LtaA_families"/>
</dbReference>
<keyword evidence="4 5" id="KW-0472">Membrane</keyword>
<feature type="non-terminal residue" evidence="6">
    <location>
        <position position="158"/>
    </location>
</feature>
<reference evidence="6" key="1">
    <citation type="submission" date="2018-05" db="EMBL/GenBank/DDBJ databases">
        <authorList>
            <person name="Lanie J.A."/>
            <person name="Ng W.-L."/>
            <person name="Kazmierczak K.M."/>
            <person name="Andrzejewski T.M."/>
            <person name="Davidsen T.M."/>
            <person name="Wayne K.J."/>
            <person name="Tettelin H."/>
            <person name="Glass J.I."/>
            <person name="Rusch D."/>
            <person name="Podicherti R."/>
            <person name="Tsui H.-C.T."/>
            <person name="Winkler M.E."/>
        </authorList>
    </citation>
    <scope>NUCLEOTIDE SEQUENCE</scope>
</reference>
<proteinExistence type="predicted"/>
<organism evidence="6">
    <name type="scientific">marine metagenome</name>
    <dbReference type="NCBI Taxonomy" id="408172"/>
    <lineage>
        <taxon>unclassified sequences</taxon>
        <taxon>metagenomes</taxon>
        <taxon>ecological metagenomes</taxon>
    </lineage>
</organism>
<evidence type="ECO:0000256" key="5">
    <source>
        <dbReference type="SAM" id="Phobius"/>
    </source>
</evidence>
<keyword evidence="2 5" id="KW-0812">Transmembrane</keyword>
<gene>
    <name evidence="6" type="ORF">METZ01_LOCUS362572</name>
</gene>
<dbReference type="EMBL" id="UINC01129376">
    <property type="protein sequence ID" value="SVD09718.1"/>
    <property type="molecule type" value="Genomic_DNA"/>
</dbReference>
<evidence type="ECO:0000256" key="4">
    <source>
        <dbReference type="ARBA" id="ARBA00023136"/>
    </source>
</evidence>
<dbReference type="PANTHER" id="PTHR23519">
    <property type="entry name" value="AUTOPHAGY-RELATED PROTEIN 22"/>
    <property type="match status" value="1"/>
</dbReference>
<dbReference type="PANTHER" id="PTHR23519:SF1">
    <property type="entry name" value="AUTOPHAGY-RELATED PROTEIN 22"/>
    <property type="match status" value="1"/>
</dbReference>
<dbReference type="AlphaFoldDB" id="A0A382SKJ5"/>
<feature type="transmembrane region" description="Helical" evidence="5">
    <location>
        <begin position="105"/>
        <end position="130"/>
    </location>
</feature>
<dbReference type="Gene3D" id="1.20.1250.20">
    <property type="entry name" value="MFS general substrate transporter like domains"/>
    <property type="match status" value="1"/>
</dbReference>
<dbReference type="GO" id="GO:0012505">
    <property type="term" value="C:endomembrane system"/>
    <property type="evidence" value="ECO:0007669"/>
    <property type="project" value="UniProtKB-SubCell"/>
</dbReference>
<dbReference type="SUPFAM" id="SSF103473">
    <property type="entry name" value="MFS general substrate transporter"/>
    <property type="match status" value="1"/>
</dbReference>
<feature type="transmembrane region" description="Helical" evidence="5">
    <location>
        <begin position="81"/>
        <end position="99"/>
    </location>
</feature>
<evidence type="ECO:0000256" key="3">
    <source>
        <dbReference type="ARBA" id="ARBA00022989"/>
    </source>
</evidence>
<dbReference type="Pfam" id="PF07690">
    <property type="entry name" value="MFS_1"/>
    <property type="match status" value="1"/>
</dbReference>
<evidence type="ECO:0000313" key="6">
    <source>
        <dbReference type="EMBL" id="SVD09718.1"/>
    </source>
</evidence>
<dbReference type="GO" id="GO:0022857">
    <property type="term" value="F:transmembrane transporter activity"/>
    <property type="evidence" value="ECO:0007669"/>
    <property type="project" value="InterPro"/>
</dbReference>
<evidence type="ECO:0000256" key="2">
    <source>
        <dbReference type="ARBA" id="ARBA00022692"/>
    </source>
</evidence>
<keyword evidence="3 5" id="KW-1133">Transmembrane helix</keyword>